<evidence type="ECO:0000313" key="1">
    <source>
        <dbReference type="EMBL" id="EYC31225.1"/>
    </source>
</evidence>
<dbReference type="EMBL" id="JARK01001340">
    <property type="protein sequence ID" value="EYC31225.1"/>
    <property type="molecule type" value="Genomic_DNA"/>
</dbReference>
<dbReference type="Proteomes" id="UP000024635">
    <property type="component" value="Unassembled WGS sequence"/>
</dbReference>
<organism evidence="1 2">
    <name type="scientific">Ancylostoma ceylanicum</name>
    <dbReference type="NCBI Taxonomy" id="53326"/>
    <lineage>
        <taxon>Eukaryota</taxon>
        <taxon>Metazoa</taxon>
        <taxon>Ecdysozoa</taxon>
        <taxon>Nematoda</taxon>
        <taxon>Chromadorea</taxon>
        <taxon>Rhabditida</taxon>
        <taxon>Rhabditina</taxon>
        <taxon>Rhabditomorpha</taxon>
        <taxon>Strongyloidea</taxon>
        <taxon>Ancylostomatidae</taxon>
        <taxon>Ancylostomatinae</taxon>
        <taxon>Ancylostoma</taxon>
    </lineage>
</organism>
<gene>
    <name evidence="1" type="primary">Acey_s0004.g2034</name>
    <name evidence="1" type="ORF">Y032_0004g2034</name>
</gene>
<dbReference type="AlphaFoldDB" id="A0A016VUY8"/>
<proteinExistence type="predicted"/>
<accession>A0A016VUY8</accession>
<sequence>MEEERKRDRKRKNYWDKQLRYKRRKEELGEPNRGGHALRQVRKKEKACTNYDRKGNTGKLWGSIIEENMHNYN</sequence>
<evidence type="ECO:0000313" key="2">
    <source>
        <dbReference type="Proteomes" id="UP000024635"/>
    </source>
</evidence>
<protein>
    <submittedName>
        <fullName evidence="1">Uncharacterized protein</fullName>
    </submittedName>
</protein>
<name>A0A016VUY8_9BILA</name>
<comment type="caution">
    <text evidence="1">The sequence shown here is derived from an EMBL/GenBank/DDBJ whole genome shotgun (WGS) entry which is preliminary data.</text>
</comment>
<keyword evidence="2" id="KW-1185">Reference proteome</keyword>
<reference evidence="2" key="1">
    <citation type="journal article" date="2015" name="Nat. Genet.">
        <title>The genome and transcriptome of the zoonotic hookworm Ancylostoma ceylanicum identify infection-specific gene families.</title>
        <authorList>
            <person name="Schwarz E.M."/>
            <person name="Hu Y."/>
            <person name="Antoshechkin I."/>
            <person name="Miller M.M."/>
            <person name="Sternberg P.W."/>
            <person name="Aroian R.V."/>
        </authorList>
    </citation>
    <scope>NUCLEOTIDE SEQUENCE</scope>
    <source>
        <strain evidence="2">HY135</strain>
    </source>
</reference>